<accession>A0AC34FAQ7</accession>
<dbReference type="WBParaSite" id="ES5_v2.g14003.t1">
    <property type="protein sequence ID" value="ES5_v2.g14003.t1"/>
    <property type="gene ID" value="ES5_v2.g14003"/>
</dbReference>
<evidence type="ECO:0000313" key="1">
    <source>
        <dbReference type="Proteomes" id="UP000887579"/>
    </source>
</evidence>
<organism evidence="1 2">
    <name type="scientific">Panagrolaimus sp. ES5</name>
    <dbReference type="NCBI Taxonomy" id="591445"/>
    <lineage>
        <taxon>Eukaryota</taxon>
        <taxon>Metazoa</taxon>
        <taxon>Ecdysozoa</taxon>
        <taxon>Nematoda</taxon>
        <taxon>Chromadorea</taxon>
        <taxon>Rhabditida</taxon>
        <taxon>Tylenchina</taxon>
        <taxon>Panagrolaimomorpha</taxon>
        <taxon>Panagrolaimoidea</taxon>
        <taxon>Panagrolaimidae</taxon>
        <taxon>Panagrolaimus</taxon>
    </lineage>
</organism>
<proteinExistence type="predicted"/>
<sequence length="220" mass="25450">MISLKTIEADLLRIKLEIERALDDQNNNNTLIQRNGSVRGRKFHVYNTLRRMQLRNQWKKDYIAEEESRVIVYTTSCGIVRKTWERCRDTLALLRAHEIRAEIRDLNINGELVDEIIDRMGLHKEERDFILMSLPLVYVDGNYFGNHSTLVECNDTGELAELLEKFKGRQKCNTCGDMGYTLCSSCRGSKKSKMIFQNTNLRCAICDENGIVPCKNCFCA</sequence>
<evidence type="ECO:0000313" key="2">
    <source>
        <dbReference type="WBParaSite" id="ES5_v2.g14003.t1"/>
    </source>
</evidence>
<reference evidence="2" key="1">
    <citation type="submission" date="2022-11" db="UniProtKB">
        <authorList>
            <consortium name="WormBaseParasite"/>
        </authorList>
    </citation>
    <scope>IDENTIFICATION</scope>
</reference>
<protein>
    <submittedName>
        <fullName evidence="2">Glutaredoxin domain-containing protein</fullName>
    </submittedName>
</protein>
<dbReference type="Proteomes" id="UP000887579">
    <property type="component" value="Unplaced"/>
</dbReference>
<name>A0AC34FAQ7_9BILA</name>